<protein>
    <submittedName>
        <fullName evidence="4">M56 family metallopeptidase</fullName>
    </submittedName>
</protein>
<dbReference type="Pfam" id="PF05569">
    <property type="entry name" value="Peptidase_M56"/>
    <property type="match status" value="1"/>
</dbReference>
<dbReference type="Proteomes" id="UP001302249">
    <property type="component" value="Chromosome"/>
</dbReference>
<feature type="region of interest" description="Disordered" evidence="1">
    <location>
        <begin position="337"/>
        <end position="386"/>
    </location>
</feature>
<keyword evidence="2" id="KW-0812">Transmembrane</keyword>
<keyword evidence="5" id="KW-1185">Reference proteome</keyword>
<dbReference type="CDD" id="cd07341">
    <property type="entry name" value="M56_BlaR1_MecR1_like"/>
    <property type="match status" value="1"/>
</dbReference>
<keyword evidence="2" id="KW-0472">Membrane</keyword>
<proteinExistence type="predicted"/>
<dbReference type="EMBL" id="CP135076">
    <property type="protein sequence ID" value="WNO53076.1"/>
    <property type="molecule type" value="Genomic_DNA"/>
</dbReference>
<evidence type="ECO:0000313" key="4">
    <source>
        <dbReference type="EMBL" id="WNO53076.1"/>
    </source>
</evidence>
<feature type="compositionally biased region" description="Pro residues" evidence="1">
    <location>
        <begin position="337"/>
        <end position="351"/>
    </location>
</feature>
<sequence length="516" mass="54996">MIAWAIETVVATTLLMLLVLAIRRPVREAMGPRFAYALWALPALRMLLPPLPESWRASARAPIATAGETIQIYLIAPISGADAAPVASGPDWASIALGLWIVGALGFIGWHAIAHGRFCQRLIRRSRRSRALAEGRVHMIETDAANGPLAFGIFRKYVAFPRDFTERYDPSERDLALAHELCHHQRGDLYANWAALAMLAFHWFNPVAWRAFRAFRADQEMACDAVVLAGRPEALRHAYGLAIVKSAHGGAVSAACHLHTINELKGRLKMLSRNRTVSRRRLAAGASGMAALMVAGLAVTASGTSAAETLRTNVEDSIGVKLDALQLPALREVTPPAEVPAPAAPAAPDAPAPLAQDDLPPPPPAPTAPVADLSVPAAPPAPTAETRTIVIKNREIAAKARAEAMASIPDIREQNCGGGGTATRRIIENRNGAGKKKIMIICSDRIEKMAQEAQAHAMQSKSMALESALAGLESAKASIRAAADLSAADRDEALAGIDEGIAEVRAEMAERDSEID</sequence>
<dbReference type="PANTHER" id="PTHR34978">
    <property type="entry name" value="POSSIBLE SENSOR-TRANSDUCER PROTEIN BLAR"/>
    <property type="match status" value="1"/>
</dbReference>
<keyword evidence="2" id="KW-1133">Transmembrane helix</keyword>
<feature type="domain" description="Peptidase M56" evidence="3">
    <location>
        <begin position="6"/>
        <end position="271"/>
    </location>
</feature>
<feature type="transmembrane region" description="Helical" evidence="2">
    <location>
        <begin position="282"/>
        <end position="301"/>
    </location>
</feature>
<feature type="transmembrane region" description="Helical" evidence="2">
    <location>
        <begin position="95"/>
        <end position="118"/>
    </location>
</feature>
<feature type="transmembrane region" description="Helical" evidence="2">
    <location>
        <begin position="6"/>
        <end position="22"/>
    </location>
</feature>
<dbReference type="InterPro" id="IPR008756">
    <property type="entry name" value="Peptidase_M56"/>
</dbReference>
<dbReference type="InterPro" id="IPR052173">
    <property type="entry name" value="Beta-lactam_resp_regulator"/>
</dbReference>
<evidence type="ECO:0000256" key="2">
    <source>
        <dbReference type="SAM" id="Phobius"/>
    </source>
</evidence>
<dbReference type="RefSeq" id="WP_313914179.1">
    <property type="nucleotide sequence ID" value="NZ_CP135076.1"/>
</dbReference>
<dbReference type="PANTHER" id="PTHR34978:SF3">
    <property type="entry name" value="SLR0241 PROTEIN"/>
    <property type="match status" value="1"/>
</dbReference>
<reference evidence="4 5" key="1">
    <citation type="submission" date="2023-09" db="EMBL/GenBank/DDBJ databases">
        <authorList>
            <person name="Rey-Velasco X."/>
        </authorList>
    </citation>
    <scope>NUCLEOTIDE SEQUENCE [LARGE SCALE GENOMIC DNA]</scope>
    <source>
        <strain evidence="4 5">W311</strain>
    </source>
</reference>
<organism evidence="4 5">
    <name type="scientific">Stakelama saccharophila</name>
    <dbReference type="NCBI Taxonomy" id="3075605"/>
    <lineage>
        <taxon>Bacteria</taxon>
        <taxon>Pseudomonadati</taxon>
        <taxon>Pseudomonadota</taxon>
        <taxon>Alphaproteobacteria</taxon>
        <taxon>Sphingomonadales</taxon>
        <taxon>Sphingomonadaceae</taxon>
        <taxon>Stakelama</taxon>
    </lineage>
</organism>
<feature type="transmembrane region" description="Helical" evidence="2">
    <location>
        <begin position="34"/>
        <end position="51"/>
    </location>
</feature>
<evidence type="ECO:0000259" key="3">
    <source>
        <dbReference type="Pfam" id="PF05569"/>
    </source>
</evidence>
<evidence type="ECO:0000256" key="1">
    <source>
        <dbReference type="SAM" id="MobiDB-lite"/>
    </source>
</evidence>
<name>A0ABZ0B6P6_9SPHN</name>
<accession>A0ABZ0B6P6</accession>
<evidence type="ECO:0000313" key="5">
    <source>
        <dbReference type="Proteomes" id="UP001302249"/>
    </source>
</evidence>
<gene>
    <name evidence="4" type="ORF">RPR59_11530</name>
</gene>